<proteinExistence type="predicted"/>
<protein>
    <submittedName>
        <fullName evidence="2">Transcriptional regulator with XRE-family HTH domain</fullName>
    </submittedName>
</protein>
<organism evidence="2 3">
    <name type="scientific">Breznakia pachnodae</name>
    <dbReference type="NCBI Taxonomy" id="265178"/>
    <lineage>
        <taxon>Bacteria</taxon>
        <taxon>Bacillati</taxon>
        <taxon>Bacillota</taxon>
        <taxon>Erysipelotrichia</taxon>
        <taxon>Erysipelotrichales</taxon>
        <taxon>Erysipelotrichaceae</taxon>
        <taxon>Breznakia</taxon>
    </lineage>
</organism>
<name>A0ABU0E551_9FIRM</name>
<reference evidence="2 3" key="1">
    <citation type="submission" date="2023-07" db="EMBL/GenBank/DDBJ databases">
        <title>Genomic Encyclopedia of Type Strains, Phase IV (KMG-IV): sequencing the most valuable type-strain genomes for metagenomic binning, comparative biology and taxonomic classification.</title>
        <authorList>
            <person name="Goeker M."/>
        </authorList>
    </citation>
    <scope>NUCLEOTIDE SEQUENCE [LARGE SCALE GENOMIC DNA]</scope>
    <source>
        <strain evidence="2 3">DSM 16784</strain>
    </source>
</reference>
<dbReference type="SMART" id="SM00530">
    <property type="entry name" value="HTH_XRE"/>
    <property type="match status" value="1"/>
</dbReference>
<dbReference type="Proteomes" id="UP001230220">
    <property type="component" value="Unassembled WGS sequence"/>
</dbReference>
<evidence type="ECO:0000259" key="1">
    <source>
        <dbReference type="PROSITE" id="PS50943"/>
    </source>
</evidence>
<keyword evidence="3" id="KW-1185">Reference proteome</keyword>
<dbReference type="EMBL" id="JAUSUR010000005">
    <property type="protein sequence ID" value="MDQ0361946.1"/>
    <property type="molecule type" value="Genomic_DNA"/>
</dbReference>
<evidence type="ECO:0000313" key="2">
    <source>
        <dbReference type="EMBL" id="MDQ0361946.1"/>
    </source>
</evidence>
<feature type="domain" description="HTH cro/C1-type" evidence="1">
    <location>
        <begin position="8"/>
        <end position="62"/>
    </location>
</feature>
<dbReference type="PROSITE" id="PS50943">
    <property type="entry name" value="HTH_CROC1"/>
    <property type="match status" value="1"/>
</dbReference>
<gene>
    <name evidence="2" type="ORF">J2S15_002699</name>
</gene>
<dbReference type="Pfam" id="PF01381">
    <property type="entry name" value="HTH_3"/>
    <property type="match status" value="1"/>
</dbReference>
<dbReference type="InterPro" id="IPR001387">
    <property type="entry name" value="Cro/C1-type_HTH"/>
</dbReference>
<sequence length="82" mass="9338">MTDIMMTLKACRVNSNMKIREVADSIGKTERTIKNWECGRSIPNGLDLKSLSKLYNVPVDHIFLGDNIALSEYYQKTGKRES</sequence>
<evidence type="ECO:0000313" key="3">
    <source>
        <dbReference type="Proteomes" id="UP001230220"/>
    </source>
</evidence>
<comment type="caution">
    <text evidence="2">The sequence shown here is derived from an EMBL/GenBank/DDBJ whole genome shotgun (WGS) entry which is preliminary data.</text>
</comment>
<dbReference type="InterPro" id="IPR010982">
    <property type="entry name" value="Lambda_DNA-bd_dom_sf"/>
</dbReference>
<accession>A0ABU0E551</accession>
<dbReference type="RefSeq" id="WP_307409117.1">
    <property type="nucleotide sequence ID" value="NZ_JAUSUR010000005.1"/>
</dbReference>
<dbReference type="CDD" id="cd00093">
    <property type="entry name" value="HTH_XRE"/>
    <property type="match status" value="1"/>
</dbReference>
<dbReference type="SUPFAM" id="SSF47413">
    <property type="entry name" value="lambda repressor-like DNA-binding domains"/>
    <property type="match status" value="1"/>
</dbReference>
<dbReference type="Gene3D" id="1.10.260.40">
    <property type="entry name" value="lambda repressor-like DNA-binding domains"/>
    <property type="match status" value="1"/>
</dbReference>